<protein>
    <submittedName>
        <fullName evidence="1">Uncharacterized protein</fullName>
    </submittedName>
</protein>
<evidence type="ECO:0000313" key="2">
    <source>
        <dbReference type="Proteomes" id="UP000800038"/>
    </source>
</evidence>
<sequence>HIADVEKMDLAMGGPFGADHGIKMYDIASGDGCYQFGRELLNKGVMDYATRVATLDLATNRSLDGSSRAIDFHSFEESGTAKEDHSATHF</sequence>
<name>A0A6A5S687_9PLEO</name>
<reference evidence="1" key="1">
    <citation type="journal article" date="2020" name="Stud. Mycol.">
        <title>101 Dothideomycetes genomes: a test case for predicting lifestyles and emergence of pathogens.</title>
        <authorList>
            <person name="Haridas S."/>
            <person name="Albert R."/>
            <person name="Binder M."/>
            <person name="Bloem J."/>
            <person name="Labutti K."/>
            <person name="Salamov A."/>
            <person name="Andreopoulos B."/>
            <person name="Baker S."/>
            <person name="Barry K."/>
            <person name="Bills G."/>
            <person name="Bluhm B."/>
            <person name="Cannon C."/>
            <person name="Castanera R."/>
            <person name="Culley D."/>
            <person name="Daum C."/>
            <person name="Ezra D."/>
            <person name="Gonzalez J."/>
            <person name="Henrissat B."/>
            <person name="Kuo A."/>
            <person name="Liang C."/>
            <person name="Lipzen A."/>
            <person name="Lutzoni F."/>
            <person name="Magnuson J."/>
            <person name="Mondo S."/>
            <person name="Nolan M."/>
            <person name="Ohm R."/>
            <person name="Pangilinan J."/>
            <person name="Park H.-J."/>
            <person name="Ramirez L."/>
            <person name="Alfaro M."/>
            <person name="Sun H."/>
            <person name="Tritt A."/>
            <person name="Yoshinaga Y."/>
            <person name="Zwiers L.-H."/>
            <person name="Turgeon B."/>
            <person name="Goodwin S."/>
            <person name="Spatafora J."/>
            <person name="Crous P."/>
            <person name="Grigoriev I."/>
        </authorList>
    </citation>
    <scope>NUCLEOTIDE SEQUENCE</scope>
    <source>
        <strain evidence="1">CBS 161.51</strain>
    </source>
</reference>
<evidence type="ECO:0000313" key="1">
    <source>
        <dbReference type="EMBL" id="KAF1935443.1"/>
    </source>
</evidence>
<dbReference type="Proteomes" id="UP000800038">
    <property type="component" value="Unassembled WGS sequence"/>
</dbReference>
<dbReference type="EMBL" id="ML976269">
    <property type="protein sequence ID" value="KAF1935443.1"/>
    <property type="molecule type" value="Genomic_DNA"/>
</dbReference>
<dbReference type="AlphaFoldDB" id="A0A6A5S687"/>
<feature type="non-terminal residue" evidence="1">
    <location>
        <position position="1"/>
    </location>
</feature>
<gene>
    <name evidence="1" type="ORF">EJ02DRAFT_309260</name>
</gene>
<accession>A0A6A5S687</accession>
<organism evidence="1 2">
    <name type="scientific">Clathrospora elynae</name>
    <dbReference type="NCBI Taxonomy" id="706981"/>
    <lineage>
        <taxon>Eukaryota</taxon>
        <taxon>Fungi</taxon>
        <taxon>Dikarya</taxon>
        <taxon>Ascomycota</taxon>
        <taxon>Pezizomycotina</taxon>
        <taxon>Dothideomycetes</taxon>
        <taxon>Pleosporomycetidae</taxon>
        <taxon>Pleosporales</taxon>
        <taxon>Diademaceae</taxon>
        <taxon>Clathrospora</taxon>
    </lineage>
</organism>
<proteinExistence type="predicted"/>
<keyword evidence="2" id="KW-1185">Reference proteome</keyword>
<dbReference type="OrthoDB" id="10384461at2759"/>
<feature type="non-terminal residue" evidence="1">
    <location>
        <position position="90"/>
    </location>
</feature>